<evidence type="ECO:0000256" key="4">
    <source>
        <dbReference type="SAM" id="SignalP"/>
    </source>
</evidence>
<protein>
    <recommendedName>
        <fullName evidence="5">Phosphatidylinositol N-acetylglucosaminyltransferase subunit H conserved domain-containing protein</fullName>
    </recommendedName>
</protein>
<reference evidence="6" key="1">
    <citation type="submission" date="2023-01" db="EMBL/GenBank/DDBJ databases">
        <title>The chitinases involved in constricting ring structure development in the nematode-trapping fungus Drechslerella dactyloides.</title>
        <authorList>
            <person name="Wang R."/>
            <person name="Zhang L."/>
            <person name="Tang P."/>
            <person name="Li S."/>
            <person name="Liang L."/>
        </authorList>
    </citation>
    <scope>NUCLEOTIDE SEQUENCE</scope>
    <source>
        <strain evidence="6">YMF1.00031</strain>
    </source>
</reference>
<proteinExistence type="inferred from homology"/>
<keyword evidence="3" id="KW-0812">Transmembrane</keyword>
<evidence type="ECO:0000256" key="1">
    <source>
        <dbReference type="ARBA" id="ARBA00004687"/>
    </source>
</evidence>
<feature type="transmembrane region" description="Helical" evidence="3">
    <location>
        <begin position="233"/>
        <end position="254"/>
    </location>
</feature>
<feature type="transmembrane region" description="Helical" evidence="3">
    <location>
        <begin position="290"/>
        <end position="311"/>
    </location>
</feature>
<accession>A0AAD6IRF6</accession>
<organism evidence="6 7">
    <name type="scientific">Drechslerella dactyloides</name>
    <name type="common">Nematode-trapping fungus</name>
    <name type="synonym">Arthrobotrys dactyloides</name>
    <dbReference type="NCBI Taxonomy" id="74499"/>
    <lineage>
        <taxon>Eukaryota</taxon>
        <taxon>Fungi</taxon>
        <taxon>Dikarya</taxon>
        <taxon>Ascomycota</taxon>
        <taxon>Pezizomycotina</taxon>
        <taxon>Orbiliomycetes</taxon>
        <taxon>Orbiliales</taxon>
        <taxon>Orbiliaceae</taxon>
        <taxon>Drechslerella</taxon>
    </lineage>
</organism>
<gene>
    <name evidence="6" type="ORF">Dda_7953</name>
</gene>
<feature type="signal peptide" evidence="4">
    <location>
        <begin position="1"/>
        <end position="36"/>
    </location>
</feature>
<dbReference type="AlphaFoldDB" id="A0AAD6IRF6"/>
<feature type="chain" id="PRO_5042054567" description="Phosphatidylinositol N-acetylglucosaminyltransferase subunit H conserved domain-containing protein" evidence="4">
    <location>
        <begin position="37"/>
        <end position="407"/>
    </location>
</feature>
<dbReference type="Pfam" id="PF10181">
    <property type="entry name" value="PIG-H"/>
    <property type="match status" value="1"/>
</dbReference>
<sequence length="407" mass="44692">MPQRIGRSQLSPAYMLNGKCGLALTALLTLPALSTAAPVTTDKRPIAKRGITFSKCYYPCGPAGGGLLGTQNQPLPYLTGDEVIVTEPSASSQHQSIQAPQQQVSLLHPMYETEIEATEPNTSTAQRSAIENEQTGIPGGTSVTTGLSGASRLINTNFIPGAWTYHPHHAFDMYHAGHISLERTAQISAAAGSHMDADKDAVKPRLSGLRVRNPTASTIEYTVTTRPEPWSRIFTTILVLKAIILGVIGFVILLKQDYLETGLQDSLRNLMLSVKPDIHPKYLDLLRGKLHWLSLALLGFCGVWIASLRGYTEESLLILRGLGVQVTTSSSSYFVKANTRFIPTSTIQDIFIHEGFVGFEVRFYLAVVIHDENEVVVVFPKLLPRREILENVWRGSRSLYEPEAKAQ</sequence>
<evidence type="ECO:0000259" key="5">
    <source>
        <dbReference type="Pfam" id="PF10181"/>
    </source>
</evidence>
<comment type="pathway">
    <text evidence="1">Glycolipid biosynthesis; glycosylphosphatidylinositol-anchor biosynthesis.</text>
</comment>
<dbReference type="PANTHER" id="PTHR15231">
    <property type="entry name" value="PHOSPHATIDYLINOSITOL N-ACETYLGLUCOSAMINYLTRANSFERASE SUBUNIT H"/>
    <property type="match status" value="1"/>
</dbReference>
<keyword evidence="4" id="KW-0732">Signal</keyword>
<keyword evidence="3" id="KW-1133">Transmembrane helix</keyword>
<keyword evidence="3" id="KW-0472">Membrane</keyword>
<dbReference type="GO" id="GO:0000506">
    <property type="term" value="C:glycosylphosphatidylinositol-N-acetylglucosaminyltransferase (GPI-GnT) complex"/>
    <property type="evidence" value="ECO:0007669"/>
    <property type="project" value="InterPro"/>
</dbReference>
<evidence type="ECO:0000313" key="6">
    <source>
        <dbReference type="EMBL" id="KAJ6257068.1"/>
    </source>
</evidence>
<name>A0AAD6IRF6_DREDA</name>
<dbReference type="EMBL" id="JAQGDS010000011">
    <property type="protein sequence ID" value="KAJ6257068.1"/>
    <property type="molecule type" value="Genomic_DNA"/>
</dbReference>
<evidence type="ECO:0000256" key="2">
    <source>
        <dbReference type="ARBA" id="ARBA00009610"/>
    </source>
</evidence>
<evidence type="ECO:0000313" key="7">
    <source>
        <dbReference type="Proteomes" id="UP001221413"/>
    </source>
</evidence>
<dbReference type="PANTHER" id="PTHR15231:SF1">
    <property type="entry name" value="PHOSPHATIDYLINOSITOL N-ACETYLGLUCOSAMINYLTRANSFERASE SUBUNIT H"/>
    <property type="match status" value="1"/>
</dbReference>
<evidence type="ECO:0000256" key="3">
    <source>
        <dbReference type="SAM" id="Phobius"/>
    </source>
</evidence>
<dbReference type="GO" id="GO:0006506">
    <property type="term" value="P:GPI anchor biosynthetic process"/>
    <property type="evidence" value="ECO:0007669"/>
    <property type="project" value="InterPro"/>
</dbReference>
<dbReference type="InterPro" id="IPR044215">
    <property type="entry name" value="PIG-H"/>
</dbReference>
<dbReference type="Proteomes" id="UP001221413">
    <property type="component" value="Unassembled WGS sequence"/>
</dbReference>
<comment type="similarity">
    <text evidence="2">Belongs to the PIGH family.</text>
</comment>
<comment type="caution">
    <text evidence="6">The sequence shown here is derived from an EMBL/GenBank/DDBJ whole genome shotgun (WGS) entry which is preliminary data.</text>
</comment>
<keyword evidence="7" id="KW-1185">Reference proteome</keyword>
<dbReference type="InterPro" id="IPR019328">
    <property type="entry name" value="PIGH-H_dom"/>
</dbReference>
<feature type="domain" description="Phosphatidylinositol N-acetylglucosaminyltransferase subunit H conserved" evidence="5">
    <location>
        <begin position="315"/>
        <end position="380"/>
    </location>
</feature>